<dbReference type="GO" id="GO:0008270">
    <property type="term" value="F:zinc ion binding"/>
    <property type="evidence" value="ECO:0007669"/>
    <property type="project" value="InterPro"/>
</dbReference>
<proteinExistence type="predicted"/>
<dbReference type="AlphaFoldDB" id="A0A9P8Y371"/>
<dbReference type="PROSITE" id="PS00463">
    <property type="entry name" value="ZN2_CY6_FUNGAL_1"/>
    <property type="match status" value="1"/>
</dbReference>
<feature type="domain" description="Zn(2)-C6 fungal-type" evidence="4">
    <location>
        <begin position="42"/>
        <end position="72"/>
    </location>
</feature>
<feature type="compositionally biased region" description="Low complexity" evidence="3">
    <location>
        <begin position="1"/>
        <end position="19"/>
    </location>
</feature>
<dbReference type="EMBL" id="JAGTJQ010000006">
    <property type="protein sequence ID" value="KAH7029654.1"/>
    <property type="molecule type" value="Genomic_DNA"/>
</dbReference>
<dbReference type="InterPro" id="IPR001138">
    <property type="entry name" value="Zn2Cys6_DnaBD"/>
</dbReference>
<evidence type="ECO:0000259" key="4">
    <source>
        <dbReference type="PROSITE" id="PS50048"/>
    </source>
</evidence>
<dbReference type="InterPro" id="IPR036864">
    <property type="entry name" value="Zn2-C6_fun-type_DNA-bd_sf"/>
</dbReference>
<evidence type="ECO:0000256" key="1">
    <source>
        <dbReference type="ARBA" id="ARBA00023242"/>
    </source>
</evidence>
<evidence type="ECO:0000313" key="6">
    <source>
        <dbReference type="Proteomes" id="UP000756346"/>
    </source>
</evidence>
<keyword evidence="2" id="KW-0175">Coiled coil</keyword>
<feature type="coiled-coil region" evidence="2">
    <location>
        <begin position="81"/>
        <end position="108"/>
    </location>
</feature>
<dbReference type="PANTHER" id="PTHR47256:SF1">
    <property type="entry name" value="ZN(II)2CYS6 TRANSCRIPTION FACTOR (EUROFUNG)"/>
    <property type="match status" value="1"/>
</dbReference>
<gene>
    <name evidence="5" type="ORF">B0I36DRAFT_364166</name>
</gene>
<keyword evidence="6" id="KW-1185">Reference proteome</keyword>
<reference evidence="5" key="1">
    <citation type="journal article" date="2021" name="Nat. Commun.">
        <title>Genetic determinants of endophytism in the Arabidopsis root mycobiome.</title>
        <authorList>
            <person name="Mesny F."/>
            <person name="Miyauchi S."/>
            <person name="Thiergart T."/>
            <person name="Pickel B."/>
            <person name="Atanasova L."/>
            <person name="Karlsson M."/>
            <person name="Huettel B."/>
            <person name="Barry K.W."/>
            <person name="Haridas S."/>
            <person name="Chen C."/>
            <person name="Bauer D."/>
            <person name="Andreopoulos W."/>
            <person name="Pangilinan J."/>
            <person name="LaButti K."/>
            <person name="Riley R."/>
            <person name="Lipzen A."/>
            <person name="Clum A."/>
            <person name="Drula E."/>
            <person name="Henrissat B."/>
            <person name="Kohler A."/>
            <person name="Grigoriev I.V."/>
            <person name="Martin F.M."/>
            <person name="Hacquard S."/>
        </authorList>
    </citation>
    <scope>NUCLEOTIDE SEQUENCE</scope>
    <source>
        <strain evidence="5">MPI-CAGE-CH-0230</strain>
    </source>
</reference>
<dbReference type="Gene3D" id="4.10.240.10">
    <property type="entry name" value="Zn(2)-C6 fungal-type DNA-binding domain"/>
    <property type="match status" value="1"/>
</dbReference>
<sequence>MATDPSSSSRRLLRPLLPRLRPDQAVAPPDSDEPHPRRVNAACEPCRARKVKCDAGRPSCSKCGARRYECVYDTAPAERRSDALKRMLSDMESQRDAYKNLFDALQTKSEAEAAEIFRCVRRGADIAAIWRYVEDGDLLLQLRLGSGDADTPVTGLPALLDDDPYLAPCHAAEIVDPGFGFAKAAAWASVVDSYRFFVTLLKAYFQHQFCSPLLVNAVLAAACHGAPSRTVPTFGIRSLECRLLDELVVLSIANDPNGQEGCNVALLYSLAAVQLQPVYRFHVFKSPLIVSPPQAPLPDPETDEGWYGEIWLRYPGGQLLFPLDFGYSFEAACNFRLIINELGSSYFGVRGQLRKLSLSQALRFHNRMLQWYQGLRTQISPTNIIKYPHQLKIQSGEPRAIHVIATGHVH</sequence>
<evidence type="ECO:0000313" key="5">
    <source>
        <dbReference type="EMBL" id="KAH7029654.1"/>
    </source>
</evidence>
<dbReference type="InterPro" id="IPR053187">
    <property type="entry name" value="Notoamide_regulator"/>
</dbReference>
<dbReference type="Pfam" id="PF00172">
    <property type="entry name" value="Zn_clus"/>
    <property type="match status" value="1"/>
</dbReference>
<dbReference type="GeneID" id="70188463"/>
<dbReference type="SUPFAM" id="SSF57701">
    <property type="entry name" value="Zn2/Cys6 DNA-binding domain"/>
    <property type="match status" value="1"/>
</dbReference>
<name>A0A9P8Y371_9PEZI</name>
<organism evidence="5 6">
    <name type="scientific">Microdochium trichocladiopsis</name>
    <dbReference type="NCBI Taxonomy" id="1682393"/>
    <lineage>
        <taxon>Eukaryota</taxon>
        <taxon>Fungi</taxon>
        <taxon>Dikarya</taxon>
        <taxon>Ascomycota</taxon>
        <taxon>Pezizomycotina</taxon>
        <taxon>Sordariomycetes</taxon>
        <taxon>Xylariomycetidae</taxon>
        <taxon>Xylariales</taxon>
        <taxon>Microdochiaceae</taxon>
        <taxon>Microdochium</taxon>
    </lineage>
</organism>
<feature type="region of interest" description="Disordered" evidence="3">
    <location>
        <begin position="1"/>
        <end position="38"/>
    </location>
</feature>
<dbReference type="Proteomes" id="UP000756346">
    <property type="component" value="Unassembled WGS sequence"/>
</dbReference>
<evidence type="ECO:0000256" key="3">
    <source>
        <dbReference type="SAM" id="MobiDB-lite"/>
    </source>
</evidence>
<dbReference type="OrthoDB" id="426882at2759"/>
<protein>
    <recommendedName>
        <fullName evidence="4">Zn(2)-C6 fungal-type domain-containing protein</fullName>
    </recommendedName>
</protein>
<dbReference type="SMART" id="SM00066">
    <property type="entry name" value="GAL4"/>
    <property type="match status" value="1"/>
</dbReference>
<evidence type="ECO:0000256" key="2">
    <source>
        <dbReference type="SAM" id="Coils"/>
    </source>
</evidence>
<accession>A0A9P8Y371</accession>
<dbReference type="RefSeq" id="XP_046011942.1">
    <property type="nucleotide sequence ID" value="XM_046158917.1"/>
</dbReference>
<dbReference type="CDD" id="cd00067">
    <property type="entry name" value="GAL4"/>
    <property type="match status" value="1"/>
</dbReference>
<dbReference type="GO" id="GO:0000981">
    <property type="term" value="F:DNA-binding transcription factor activity, RNA polymerase II-specific"/>
    <property type="evidence" value="ECO:0007669"/>
    <property type="project" value="InterPro"/>
</dbReference>
<comment type="caution">
    <text evidence="5">The sequence shown here is derived from an EMBL/GenBank/DDBJ whole genome shotgun (WGS) entry which is preliminary data.</text>
</comment>
<keyword evidence="1" id="KW-0539">Nucleus</keyword>
<dbReference type="PANTHER" id="PTHR47256">
    <property type="entry name" value="ZN(II)2CYS6 TRANSCRIPTION FACTOR (EUROFUNG)-RELATED"/>
    <property type="match status" value="1"/>
</dbReference>
<dbReference type="PROSITE" id="PS50048">
    <property type="entry name" value="ZN2_CY6_FUNGAL_2"/>
    <property type="match status" value="1"/>
</dbReference>